<protein>
    <submittedName>
        <fullName evidence="2">Uncharacterized protein</fullName>
    </submittedName>
</protein>
<evidence type="ECO:0000256" key="1">
    <source>
        <dbReference type="SAM" id="Phobius"/>
    </source>
</evidence>
<dbReference type="AlphaFoldDB" id="A0A319E9I0"/>
<keyword evidence="1" id="KW-0472">Membrane</keyword>
<keyword evidence="3" id="KW-1185">Reference proteome</keyword>
<organism evidence="2 3">
    <name type="scientific">Aspergillus sclerotiicarbonarius (strain CBS 121057 / IBT 28362)</name>
    <dbReference type="NCBI Taxonomy" id="1448318"/>
    <lineage>
        <taxon>Eukaryota</taxon>
        <taxon>Fungi</taxon>
        <taxon>Dikarya</taxon>
        <taxon>Ascomycota</taxon>
        <taxon>Pezizomycotina</taxon>
        <taxon>Eurotiomycetes</taxon>
        <taxon>Eurotiomycetidae</taxon>
        <taxon>Eurotiales</taxon>
        <taxon>Aspergillaceae</taxon>
        <taxon>Aspergillus</taxon>
        <taxon>Aspergillus subgen. Circumdati</taxon>
    </lineage>
</organism>
<evidence type="ECO:0000313" key="2">
    <source>
        <dbReference type="EMBL" id="PYI06802.1"/>
    </source>
</evidence>
<evidence type="ECO:0000313" key="3">
    <source>
        <dbReference type="Proteomes" id="UP000248423"/>
    </source>
</evidence>
<keyword evidence="1" id="KW-0812">Transmembrane</keyword>
<proteinExistence type="predicted"/>
<gene>
    <name evidence="2" type="ORF">BO78DRAFT_111451</name>
</gene>
<dbReference type="VEuPathDB" id="FungiDB:BO78DRAFT_111451"/>
<accession>A0A319E9I0</accession>
<feature type="transmembrane region" description="Helical" evidence="1">
    <location>
        <begin position="40"/>
        <end position="61"/>
    </location>
</feature>
<reference evidence="2 3" key="1">
    <citation type="submission" date="2018-02" db="EMBL/GenBank/DDBJ databases">
        <title>The genomes of Aspergillus section Nigri reveals drivers in fungal speciation.</title>
        <authorList>
            <consortium name="DOE Joint Genome Institute"/>
            <person name="Vesth T.C."/>
            <person name="Nybo J."/>
            <person name="Theobald S."/>
            <person name="Brandl J."/>
            <person name="Frisvad J.C."/>
            <person name="Nielsen K.F."/>
            <person name="Lyhne E.K."/>
            <person name="Kogle M.E."/>
            <person name="Kuo A."/>
            <person name="Riley R."/>
            <person name="Clum A."/>
            <person name="Nolan M."/>
            <person name="Lipzen A."/>
            <person name="Salamov A."/>
            <person name="Henrissat B."/>
            <person name="Wiebenga A."/>
            <person name="De vries R.P."/>
            <person name="Grigoriev I.V."/>
            <person name="Mortensen U.H."/>
            <person name="Andersen M.R."/>
            <person name="Baker S.E."/>
        </authorList>
    </citation>
    <scope>NUCLEOTIDE SEQUENCE [LARGE SCALE GENOMIC DNA]</scope>
    <source>
        <strain evidence="2 3">CBS 121057</strain>
    </source>
</reference>
<keyword evidence="1" id="KW-1133">Transmembrane helix</keyword>
<dbReference type="EMBL" id="KZ826347">
    <property type="protein sequence ID" value="PYI06802.1"/>
    <property type="molecule type" value="Genomic_DNA"/>
</dbReference>
<dbReference type="Proteomes" id="UP000248423">
    <property type="component" value="Unassembled WGS sequence"/>
</dbReference>
<name>A0A319E9I0_ASPSB</name>
<sequence length="73" mass="8460">MPRRSSADMIRVLAPFISTTESLHTHRQWRIPIPHADRTYVFISFISSFNYLLRILPLLSITSDGWFPGSFPP</sequence>